<dbReference type="PANTHER" id="PTHR19303">
    <property type="entry name" value="TRANSPOSON"/>
    <property type="match status" value="1"/>
</dbReference>
<reference evidence="3" key="2">
    <citation type="submission" date="2011-02" db="EMBL/GenBank/DDBJ databases">
        <authorList>
            <person name="MacLean D."/>
        </authorList>
    </citation>
    <scope>NUCLEOTIDE SEQUENCE</scope>
</reference>
<dbReference type="GO" id="GO:0005634">
    <property type="term" value="C:nucleus"/>
    <property type="evidence" value="ECO:0007669"/>
    <property type="project" value="TreeGrafter"/>
</dbReference>
<organism evidence="3">
    <name type="scientific">Albugo laibachii Nc14</name>
    <dbReference type="NCBI Taxonomy" id="890382"/>
    <lineage>
        <taxon>Eukaryota</taxon>
        <taxon>Sar</taxon>
        <taxon>Stramenopiles</taxon>
        <taxon>Oomycota</taxon>
        <taxon>Peronosporomycetes</taxon>
        <taxon>Albuginales</taxon>
        <taxon>Albuginaceae</taxon>
        <taxon>Albugo</taxon>
    </lineage>
</organism>
<dbReference type="GO" id="GO:0003677">
    <property type="term" value="F:DNA binding"/>
    <property type="evidence" value="ECO:0007669"/>
    <property type="project" value="TreeGrafter"/>
</dbReference>
<proteinExistence type="predicted"/>
<dbReference type="EMBL" id="FR824594">
    <property type="protein sequence ID" value="CCA27538.1"/>
    <property type="molecule type" value="Genomic_DNA"/>
</dbReference>
<feature type="compositionally biased region" description="Basic and acidic residues" evidence="1">
    <location>
        <begin position="402"/>
        <end position="411"/>
    </location>
</feature>
<feature type="region of interest" description="Disordered" evidence="1">
    <location>
        <begin position="397"/>
        <end position="424"/>
    </location>
</feature>
<dbReference type="PANTHER" id="PTHR19303:SF57">
    <property type="entry name" value="HTH CENPB-TYPE DOMAIN-CONTAINING PROTEIN"/>
    <property type="match status" value="1"/>
</dbReference>
<dbReference type="HOGENOM" id="CLU_031434_0_1_1"/>
<gene>
    <name evidence="3" type="primary">AlNc14C569G12174</name>
    <name evidence="3" type="ORF">ALNC14_136820</name>
</gene>
<evidence type="ECO:0000256" key="1">
    <source>
        <dbReference type="SAM" id="MobiDB-lite"/>
    </source>
</evidence>
<sequence>MATSFERQLGIINFYDDTGSMRRTLAKFFPELKKGRFYISHDIGGEVCDIQYDIRRQVTCTGHGLTLGNDSYKTIVTRINLLRKDGVAVSSTIANLMKLPEGSFAASPSWQKGFLRRNRLAMRTRTRQGQTTPAEADETVRAFATKVSELMVTHGIEKIYNADQTGVFFDKDKERLTATLLGDNEGNKYPPFIVVQTTKSKRIEQAVEKDSQRHGLGKAMWKNVKPAQDATGLQVYGNRTAWWNSRLSLAFLNYHFGSRDENDTPVLLLWDDFSERVPPKFTYVCQPADISWNQPVKSRLRRAWVDHITDSVESDSIPYVYKPPSRERFIEWVAEAWSELSKDTIQSGFVHAKFPAEGRRVVAEELDSDNVAEILESLCLIDTNVSDLEPDDDLSCVEASEEDGKGTKDSGGEDLDVEMSECYM</sequence>
<evidence type="ECO:0000259" key="2">
    <source>
        <dbReference type="Pfam" id="PF03184"/>
    </source>
</evidence>
<dbReference type="Pfam" id="PF03184">
    <property type="entry name" value="DDE_1"/>
    <property type="match status" value="1"/>
</dbReference>
<dbReference type="AlphaFoldDB" id="F0X180"/>
<dbReference type="InterPro" id="IPR004875">
    <property type="entry name" value="DDE_SF_endonuclease_dom"/>
</dbReference>
<name>F0X180_9STRA</name>
<reference evidence="3" key="1">
    <citation type="journal article" date="2011" name="PLoS Biol.">
        <title>Gene gain and loss during evolution of obligate parasitism in the white rust pathogen of Arabidopsis thaliana.</title>
        <authorList>
            <person name="Kemen E."/>
            <person name="Gardiner A."/>
            <person name="Schultz-Larsen T."/>
            <person name="Kemen A.C."/>
            <person name="Balmuth A.L."/>
            <person name="Robert-Seilaniantz A."/>
            <person name="Bailey K."/>
            <person name="Holub E."/>
            <person name="Studholme D.J."/>
            <person name="Maclean D."/>
            <person name="Jones J.D."/>
        </authorList>
    </citation>
    <scope>NUCLEOTIDE SEQUENCE</scope>
</reference>
<accession>F0X180</accession>
<protein>
    <submittedName>
        <fullName evidence="3">Uncharacterized protein AlNc14C569G12174</fullName>
    </submittedName>
</protein>
<feature type="domain" description="DDE-1" evidence="2">
    <location>
        <begin position="277"/>
        <end position="349"/>
    </location>
</feature>
<feature type="compositionally biased region" description="Acidic residues" evidence="1">
    <location>
        <begin position="412"/>
        <end position="424"/>
    </location>
</feature>
<dbReference type="InterPro" id="IPR050863">
    <property type="entry name" value="CenT-Element_Derived"/>
</dbReference>
<evidence type="ECO:0000313" key="3">
    <source>
        <dbReference type="EMBL" id="CCA27538.1"/>
    </source>
</evidence>